<name>A0ABX0JEM6_9BACL</name>
<keyword evidence="3" id="KW-1185">Reference proteome</keyword>
<protein>
    <recommendedName>
        <fullName evidence="4">DUF304 domain-containing protein</fullName>
    </recommendedName>
</protein>
<evidence type="ECO:0000313" key="2">
    <source>
        <dbReference type="EMBL" id="NHN33342.1"/>
    </source>
</evidence>
<keyword evidence="1" id="KW-0472">Membrane</keyword>
<keyword evidence="1" id="KW-1133">Transmembrane helix</keyword>
<sequence length="179" mass="20797">MFFVNKVKQYMKLLCTCYLRLAGQSLDEIILNSLLIIIAAAYHYILFGEWVGIFHNTFLVVFLFEMFILLRAIYWIIRYGRRKKIYGYLRPDNTIEIHIGTARVNFEFTLIKSIRYAQKNGHLIEYTSAYLSYGELMHRFGHAVVSVKPISLLARIINSILAESFMGNNASYSVAHPLN</sequence>
<reference evidence="2" key="1">
    <citation type="submission" date="2020-03" db="EMBL/GenBank/DDBJ databases">
        <title>Draft sequencing of Paenibacilllus sp. S3N08.</title>
        <authorList>
            <person name="Kim D.-U."/>
        </authorList>
    </citation>
    <scope>NUCLEOTIDE SEQUENCE</scope>
    <source>
        <strain evidence="2">S3N08</strain>
    </source>
</reference>
<feature type="transmembrane region" description="Helical" evidence="1">
    <location>
        <begin position="29"/>
        <end position="47"/>
    </location>
</feature>
<evidence type="ECO:0008006" key="4">
    <source>
        <dbReference type="Google" id="ProtNLM"/>
    </source>
</evidence>
<proteinExistence type="predicted"/>
<evidence type="ECO:0000256" key="1">
    <source>
        <dbReference type="SAM" id="Phobius"/>
    </source>
</evidence>
<evidence type="ECO:0000313" key="3">
    <source>
        <dbReference type="Proteomes" id="UP001165962"/>
    </source>
</evidence>
<dbReference type="RefSeq" id="WP_166153638.1">
    <property type="nucleotide sequence ID" value="NZ_JAAOIW010000011.1"/>
</dbReference>
<organism evidence="2 3">
    <name type="scientific">Paenibacillus agricola</name>
    <dbReference type="NCBI Taxonomy" id="2716264"/>
    <lineage>
        <taxon>Bacteria</taxon>
        <taxon>Bacillati</taxon>
        <taxon>Bacillota</taxon>
        <taxon>Bacilli</taxon>
        <taxon>Bacillales</taxon>
        <taxon>Paenibacillaceae</taxon>
        <taxon>Paenibacillus</taxon>
    </lineage>
</organism>
<accession>A0ABX0JEM6</accession>
<comment type="caution">
    <text evidence="2">The sequence shown here is derived from an EMBL/GenBank/DDBJ whole genome shotgun (WGS) entry which is preliminary data.</text>
</comment>
<gene>
    <name evidence="2" type="ORF">G9U52_26375</name>
</gene>
<dbReference type="Proteomes" id="UP001165962">
    <property type="component" value="Unassembled WGS sequence"/>
</dbReference>
<keyword evidence="1" id="KW-0812">Transmembrane</keyword>
<feature type="transmembrane region" description="Helical" evidence="1">
    <location>
        <begin position="53"/>
        <end position="77"/>
    </location>
</feature>
<dbReference type="EMBL" id="JAAOIW010000011">
    <property type="protein sequence ID" value="NHN33342.1"/>
    <property type="molecule type" value="Genomic_DNA"/>
</dbReference>